<gene>
    <name evidence="1" type="ORF">CSUI_009456</name>
</gene>
<sequence>MTLLEYIRSHGSLTPLRHRQFQSRKLLDGVRQKCPGLAGADSRTWTRIKASSERTSPRPSPNSQKRRYLSLEWFSYVFLLRGGSGLESATMSCIPTQIFPCYFTVEQSPVVAVG</sequence>
<reference evidence="1 2" key="1">
    <citation type="journal article" date="2017" name="Int. J. Parasitol.">
        <title>The genome of the protozoan parasite Cystoisospora suis and a reverse vaccinology approach to identify vaccine candidates.</title>
        <authorList>
            <person name="Palmieri N."/>
            <person name="Shrestha A."/>
            <person name="Ruttkowski B."/>
            <person name="Beck T."/>
            <person name="Vogl C."/>
            <person name="Tomley F."/>
            <person name="Blake D.P."/>
            <person name="Joachim A."/>
        </authorList>
    </citation>
    <scope>NUCLEOTIDE SEQUENCE [LARGE SCALE GENOMIC DNA]</scope>
    <source>
        <strain evidence="1 2">Wien I</strain>
    </source>
</reference>
<name>A0A2C6KK31_9APIC</name>
<evidence type="ECO:0000313" key="2">
    <source>
        <dbReference type="Proteomes" id="UP000221165"/>
    </source>
</evidence>
<proteinExistence type="predicted"/>
<dbReference type="EMBL" id="MIGC01005638">
    <property type="protein sequence ID" value="PHJ16726.1"/>
    <property type="molecule type" value="Genomic_DNA"/>
</dbReference>
<organism evidence="1 2">
    <name type="scientific">Cystoisospora suis</name>
    <dbReference type="NCBI Taxonomy" id="483139"/>
    <lineage>
        <taxon>Eukaryota</taxon>
        <taxon>Sar</taxon>
        <taxon>Alveolata</taxon>
        <taxon>Apicomplexa</taxon>
        <taxon>Conoidasida</taxon>
        <taxon>Coccidia</taxon>
        <taxon>Eucoccidiorida</taxon>
        <taxon>Eimeriorina</taxon>
        <taxon>Sarcocystidae</taxon>
        <taxon>Cystoisospora</taxon>
    </lineage>
</organism>
<dbReference type="Proteomes" id="UP000221165">
    <property type="component" value="Unassembled WGS sequence"/>
</dbReference>
<comment type="caution">
    <text evidence="1">The sequence shown here is derived from an EMBL/GenBank/DDBJ whole genome shotgun (WGS) entry which is preliminary data.</text>
</comment>
<dbReference type="AlphaFoldDB" id="A0A2C6KK31"/>
<protein>
    <submittedName>
        <fullName evidence="1">Uncharacterized protein</fullName>
    </submittedName>
</protein>
<dbReference type="VEuPathDB" id="ToxoDB:CSUI_009456"/>
<evidence type="ECO:0000313" key="1">
    <source>
        <dbReference type="EMBL" id="PHJ16726.1"/>
    </source>
</evidence>
<dbReference type="GeneID" id="94432783"/>
<dbReference type="RefSeq" id="XP_067918451.1">
    <property type="nucleotide sequence ID" value="XM_068069572.1"/>
</dbReference>
<keyword evidence="2" id="KW-1185">Reference proteome</keyword>
<accession>A0A2C6KK31</accession>